<keyword evidence="4 10" id="KW-1133">Transmembrane helix</keyword>
<dbReference type="GO" id="GO:0015386">
    <property type="term" value="F:potassium:proton antiporter activity"/>
    <property type="evidence" value="ECO:0007669"/>
    <property type="project" value="TreeGrafter"/>
</dbReference>
<feature type="transmembrane region" description="Helical" evidence="10">
    <location>
        <begin position="130"/>
        <end position="149"/>
    </location>
</feature>
<feature type="transmembrane region" description="Helical" evidence="10">
    <location>
        <begin position="313"/>
        <end position="339"/>
    </location>
</feature>
<reference evidence="12 13" key="1">
    <citation type="submission" date="2019-07" db="EMBL/GenBank/DDBJ databases">
        <title>Annotation for the trematode Paragonimus westermani.</title>
        <authorList>
            <person name="Choi Y.-J."/>
        </authorList>
    </citation>
    <scope>NUCLEOTIDE SEQUENCE [LARGE SCALE GENOMIC DNA]</scope>
    <source>
        <strain evidence="12">180907_Pwestermani</strain>
    </source>
</reference>
<dbReference type="GO" id="GO:0051453">
    <property type="term" value="P:regulation of intracellular pH"/>
    <property type="evidence" value="ECO:0007669"/>
    <property type="project" value="TreeGrafter"/>
</dbReference>
<evidence type="ECO:0000256" key="3">
    <source>
        <dbReference type="ARBA" id="ARBA00022692"/>
    </source>
</evidence>
<dbReference type="AlphaFoldDB" id="A0A8T0D754"/>
<dbReference type="OrthoDB" id="196264at2759"/>
<dbReference type="GO" id="GO:0005886">
    <property type="term" value="C:plasma membrane"/>
    <property type="evidence" value="ECO:0007669"/>
    <property type="project" value="TreeGrafter"/>
</dbReference>
<feature type="transmembrane region" description="Helical" evidence="10">
    <location>
        <begin position="158"/>
        <end position="177"/>
    </location>
</feature>
<evidence type="ECO:0000313" key="13">
    <source>
        <dbReference type="Proteomes" id="UP000699462"/>
    </source>
</evidence>
<comment type="similarity">
    <text evidence="9">Belongs to the monovalent cation:proton antiporter 1 (CPA1) transporter (TC 2.A.36) family.</text>
</comment>
<gene>
    <name evidence="12" type="ORF">P879_10648</name>
</gene>
<dbReference type="InterPro" id="IPR004709">
    <property type="entry name" value="NaH_exchanger"/>
</dbReference>
<dbReference type="PRINTS" id="PR01084">
    <property type="entry name" value="NAHEXCHNGR"/>
</dbReference>
<evidence type="ECO:0000256" key="4">
    <source>
        <dbReference type="ARBA" id="ARBA00022989"/>
    </source>
</evidence>
<comment type="caution">
    <text evidence="12">The sequence shown here is derived from an EMBL/GenBank/DDBJ whole genome shotgun (WGS) entry which is preliminary data.</text>
</comment>
<dbReference type="GO" id="GO:0098719">
    <property type="term" value="P:sodium ion import across plasma membrane"/>
    <property type="evidence" value="ECO:0007669"/>
    <property type="project" value="TreeGrafter"/>
</dbReference>
<feature type="transmembrane region" description="Helical" evidence="10">
    <location>
        <begin position="87"/>
        <end position="110"/>
    </location>
</feature>
<feature type="transmembrane region" description="Helical" evidence="10">
    <location>
        <begin position="197"/>
        <end position="222"/>
    </location>
</feature>
<dbReference type="Pfam" id="PF00999">
    <property type="entry name" value="Na_H_Exchanger"/>
    <property type="match status" value="1"/>
</dbReference>
<protein>
    <recommendedName>
        <fullName evidence="9">Sodium/hydrogen exchanger</fullName>
    </recommendedName>
</protein>
<dbReference type="InterPro" id="IPR018422">
    <property type="entry name" value="Cation/H_exchanger_CPA1"/>
</dbReference>
<keyword evidence="7 10" id="KW-0472">Membrane</keyword>
<keyword evidence="2 9" id="KW-0813">Transport</keyword>
<evidence type="ECO:0000256" key="1">
    <source>
        <dbReference type="ARBA" id="ARBA00004141"/>
    </source>
</evidence>
<feature type="transmembrane region" description="Helical" evidence="10">
    <location>
        <begin position="386"/>
        <end position="406"/>
    </location>
</feature>
<evidence type="ECO:0000256" key="2">
    <source>
        <dbReference type="ARBA" id="ARBA00022448"/>
    </source>
</evidence>
<name>A0A8T0D754_9TREM</name>
<dbReference type="GO" id="GO:0015385">
    <property type="term" value="F:sodium:proton antiporter activity"/>
    <property type="evidence" value="ECO:0007669"/>
    <property type="project" value="InterPro"/>
</dbReference>
<sequence length="580" mass="64830">MTFLLVLILVKMLFHRIPYVTDYVPESLLLLIIGTIFGAIVRYEISVGSFSKTVWVLSPDLFLFYLLPPIVLEASFSLYNRTFGENLGIVLIFAVFGTILNFLLIGFGMFGLMKVGALGYPELNIDLKTTLLFGSLIVAVDPVAVLAIFQNIGVDKELYYLVFGESLLNDAITIVLYEIMSAFVAEHNITGNQIGIGIASFFTVSFGGLLIGVIFGIVSCLITRLKSHLSSFTVILLAYFAYIFGDLVGWSGIISMIGCGVVQAAYAFHNMYPSSAELVHGITKLTSEISESVIFLFLGIEVLSEHLEWHTGFVLWSLVLCLISRGLVVLVITAIVNVVRVDGTKISFQKQLILIYGGLRGAVAFSLAILIDEHQLGYYGEYNRHLIITTTLFITIFTIGVMGMTIKPLVKALDIPLEPRSQLSLVHALNHTLLDNLLAGVESIAGFRGRQSVRHFFEHLDERYFRRFLQRKPQKYNQNVIQVYDQLIIKLHAAFMEPNKAYKILANVPPTLRDFDYFKSALSASLHKRPSILTVRDCRCRKDPATSPAPKLSKHSVDSEQVKCVPCVQWINDTDQYNRE</sequence>
<organism evidence="12 13">
    <name type="scientific">Paragonimus westermani</name>
    <dbReference type="NCBI Taxonomy" id="34504"/>
    <lineage>
        <taxon>Eukaryota</taxon>
        <taxon>Metazoa</taxon>
        <taxon>Spiralia</taxon>
        <taxon>Lophotrochozoa</taxon>
        <taxon>Platyhelminthes</taxon>
        <taxon>Trematoda</taxon>
        <taxon>Digenea</taxon>
        <taxon>Plagiorchiida</taxon>
        <taxon>Troglotremata</taxon>
        <taxon>Troglotrematidae</taxon>
        <taxon>Paragonimus</taxon>
    </lineage>
</organism>
<proteinExistence type="inferred from homology"/>
<dbReference type="InterPro" id="IPR006153">
    <property type="entry name" value="Cation/H_exchanger_TM"/>
</dbReference>
<dbReference type="EMBL" id="JTDF01011017">
    <property type="protein sequence ID" value="KAF8563689.1"/>
    <property type="molecule type" value="Genomic_DNA"/>
</dbReference>
<keyword evidence="9" id="KW-0050">Antiport</keyword>
<comment type="subcellular location">
    <subcellularLocation>
        <location evidence="1">Membrane</location>
        <topology evidence="1">Multi-pass membrane protein</topology>
    </subcellularLocation>
</comment>
<evidence type="ECO:0000256" key="7">
    <source>
        <dbReference type="ARBA" id="ARBA00023136"/>
    </source>
</evidence>
<feature type="transmembrane region" description="Helical" evidence="10">
    <location>
        <begin position="351"/>
        <end position="371"/>
    </location>
</feature>
<dbReference type="PANTHER" id="PTHR10110">
    <property type="entry name" value="SODIUM/HYDROGEN EXCHANGER"/>
    <property type="match status" value="1"/>
</dbReference>
<keyword evidence="6 9" id="KW-0406">Ion transport</keyword>
<feature type="transmembrane region" description="Helical" evidence="10">
    <location>
        <begin position="61"/>
        <end position="80"/>
    </location>
</feature>
<evidence type="ECO:0000256" key="6">
    <source>
        <dbReference type="ARBA" id="ARBA00023065"/>
    </source>
</evidence>
<dbReference type="Gene3D" id="6.10.140.1330">
    <property type="match status" value="1"/>
</dbReference>
<dbReference type="NCBIfam" id="TIGR00840">
    <property type="entry name" value="b_cpa1"/>
    <property type="match status" value="1"/>
</dbReference>
<evidence type="ECO:0000256" key="5">
    <source>
        <dbReference type="ARBA" id="ARBA00023053"/>
    </source>
</evidence>
<dbReference type="Proteomes" id="UP000699462">
    <property type="component" value="Unassembled WGS sequence"/>
</dbReference>
<evidence type="ECO:0000256" key="9">
    <source>
        <dbReference type="RuleBase" id="RU003722"/>
    </source>
</evidence>
<evidence type="ECO:0000256" key="10">
    <source>
        <dbReference type="SAM" id="Phobius"/>
    </source>
</evidence>
<feature type="transmembrane region" description="Helical" evidence="10">
    <location>
        <begin position="20"/>
        <end position="41"/>
    </location>
</feature>
<evidence type="ECO:0000256" key="8">
    <source>
        <dbReference type="ARBA" id="ARBA00023201"/>
    </source>
</evidence>
<evidence type="ECO:0000313" key="12">
    <source>
        <dbReference type="EMBL" id="KAF8563689.1"/>
    </source>
</evidence>
<keyword evidence="8 9" id="KW-0739">Sodium transport</keyword>
<accession>A0A8T0D754</accession>
<feature type="domain" description="Cation/H+ exchanger transmembrane" evidence="11">
    <location>
        <begin position="5"/>
        <end position="411"/>
    </location>
</feature>
<keyword evidence="3 9" id="KW-0812">Transmembrane</keyword>
<keyword evidence="13" id="KW-1185">Reference proteome</keyword>
<dbReference type="PANTHER" id="PTHR10110:SF126">
    <property type="entry name" value="NA(+)_H(+) EXCHANGER PROTEIN 7"/>
    <property type="match status" value="1"/>
</dbReference>
<evidence type="ECO:0000259" key="11">
    <source>
        <dbReference type="Pfam" id="PF00999"/>
    </source>
</evidence>
<keyword evidence="5" id="KW-0915">Sodium</keyword>